<dbReference type="SUPFAM" id="SSF52172">
    <property type="entry name" value="CheY-like"/>
    <property type="match status" value="1"/>
</dbReference>
<dbReference type="EMBL" id="PCWA01000032">
    <property type="protein sequence ID" value="PIQ89587.1"/>
    <property type="molecule type" value="Genomic_DNA"/>
</dbReference>
<comment type="caution">
    <text evidence="4">The sequence shown here is derived from an EMBL/GenBank/DDBJ whole genome shotgun (WGS) entry which is preliminary data.</text>
</comment>
<dbReference type="InterPro" id="IPR001789">
    <property type="entry name" value="Sig_transdc_resp-reg_receiver"/>
</dbReference>
<dbReference type="CDD" id="cd17569">
    <property type="entry name" value="REC_HupR-like"/>
    <property type="match status" value="1"/>
</dbReference>
<evidence type="ECO:0000256" key="1">
    <source>
        <dbReference type="ARBA" id="ARBA00022553"/>
    </source>
</evidence>
<evidence type="ECO:0000256" key="2">
    <source>
        <dbReference type="PROSITE-ProRule" id="PRU00169"/>
    </source>
</evidence>
<evidence type="ECO:0000313" key="5">
    <source>
        <dbReference type="Proteomes" id="UP000229641"/>
    </source>
</evidence>
<dbReference type="PANTHER" id="PTHR44591">
    <property type="entry name" value="STRESS RESPONSE REGULATOR PROTEIN 1"/>
    <property type="match status" value="1"/>
</dbReference>
<organism evidence="4 5">
    <name type="scientific">Candidatus Ghiorseimicrobium undicola</name>
    <dbReference type="NCBI Taxonomy" id="1974746"/>
    <lineage>
        <taxon>Bacteria</taxon>
        <taxon>Pseudomonadati</taxon>
        <taxon>Candidatus Omnitrophota</taxon>
        <taxon>Candidatus Ghiorseimicrobium</taxon>
    </lineage>
</organism>
<dbReference type="PANTHER" id="PTHR44591:SF19">
    <property type="entry name" value="TWO-COMPONENT RESPONSE REGULATOR-RELATED"/>
    <property type="match status" value="1"/>
</dbReference>
<sequence>MAEKLKMLLVDDEENILNALCRVFRGDDSYEIITANNAHDALNKASTMPVDIIISDQRMPGMGGAELLQKIRDMYPDSIRFLLSGYADVEAIISAINEGDIYRFVKKPWNNEELKGLVKNSISQRDITRIISEAIFRARRTVDLNRDIDVAVSDDGRNINVRLKETSKVIPAHNVLRLIDFVIGSIESEGKLDAKGIKFSSGVVNKKEGKINLAIELGKGINLTIELPST</sequence>
<dbReference type="AlphaFoldDB" id="A0A2H0LYX3"/>
<dbReference type="InterPro" id="IPR011006">
    <property type="entry name" value="CheY-like_superfamily"/>
</dbReference>
<dbReference type="Proteomes" id="UP000229641">
    <property type="component" value="Unassembled WGS sequence"/>
</dbReference>
<dbReference type="PROSITE" id="PS50110">
    <property type="entry name" value="RESPONSE_REGULATORY"/>
    <property type="match status" value="1"/>
</dbReference>
<keyword evidence="1 2" id="KW-0597">Phosphoprotein</keyword>
<protein>
    <recommendedName>
        <fullName evidence="3">Response regulatory domain-containing protein</fullName>
    </recommendedName>
</protein>
<dbReference type="GO" id="GO:0000160">
    <property type="term" value="P:phosphorelay signal transduction system"/>
    <property type="evidence" value="ECO:0007669"/>
    <property type="project" value="InterPro"/>
</dbReference>
<feature type="modified residue" description="4-aspartylphosphate" evidence="2">
    <location>
        <position position="56"/>
    </location>
</feature>
<dbReference type="SMART" id="SM00448">
    <property type="entry name" value="REC"/>
    <property type="match status" value="1"/>
</dbReference>
<gene>
    <name evidence="4" type="ORF">COV72_02290</name>
</gene>
<evidence type="ECO:0000259" key="3">
    <source>
        <dbReference type="PROSITE" id="PS50110"/>
    </source>
</evidence>
<reference evidence="4 5" key="1">
    <citation type="submission" date="2017-09" db="EMBL/GenBank/DDBJ databases">
        <title>Depth-based differentiation of microbial function through sediment-hosted aquifers and enrichment of novel symbionts in the deep terrestrial subsurface.</title>
        <authorList>
            <person name="Probst A.J."/>
            <person name="Ladd B."/>
            <person name="Jarett J.K."/>
            <person name="Geller-Mcgrath D.E."/>
            <person name="Sieber C.M."/>
            <person name="Emerson J.B."/>
            <person name="Anantharaman K."/>
            <person name="Thomas B.C."/>
            <person name="Malmstrom R."/>
            <person name="Stieglmeier M."/>
            <person name="Klingl A."/>
            <person name="Woyke T."/>
            <person name="Ryan C.M."/>
            <person name="Banfield J.F."/>
        </authorList>
    </citation>
    <scope>NUCLEOTIDE SEQUENCE [LARGE SCALE GENOMIC DNA]</scope>
    <source>
        <strain evidence="4">CG11_big_fil_rev_8_21_14_0_20_42_13</strain>
    </source>
</reference>
<accession>A0A2H0LYX3</accession>
<evidence type="ECO:0000313" key="4">
    <source>
        <dbReference type="EMBL" id="PIQ89587.1"/>
    </source>
</evidence>
<proteinExistence type="predicted"/>
<dbReference type="InterPro" id="IPR050595">
    <property type="entry name" value="Bact_response_regulator"/>
</dbReference>
<name>A0A2H0LYX3_9BACT</name>
<dbReference type="Gene3D" id="3.40.50.2300">
    <property type="match status" value="1"/>
</dbReference>
<feature type="domain" description="Response regulatory" evidence="3">
    <location>
        <begin position="6"/>
        <end position="122"/>
    </location>
</feature>
<dbReference type="Pfam" id="PF00072">
    <property type="entry name" value="Response_reg"/>
    <property type="match status" value="1"/>
</dbReference>